<evidence type="ECO:0000256" key="1">
    <source>
        <dbReference type="SAM" id="MobiDB-lite"/>
    </source>
</evidence>
<dbReference type="STRING" id="1263868.RESH_01564"/>
<dbReference type="AlphaFoldDB" id="M5S8Q6"/>
<dbReference type="Proteomes" id="UP000011996">
    <property type="component" value="Unassembled WGS sequence"/>
</dbReference>
<organism evidence="2 3">
    <name type="scientific">Rhodopirellula europaea SH398</name>
    <dbReference type="NCBI Taxonomy" id="1263868"/>
    <lineage>
        <taxon>Bacteria</taxon>
        <taxon>Pseudomonadati</taxon>
        <taxon>Planctomycetota</taxon>
        <taxon>Planctomycetia</taxon>
        <taxon>Pirellulales</taxon>
        <taxon>Pirellulaceae</taxon>
        <taxon>Rhodopirellula</taxon>
    </lineage>
</organism>
<gene>
    <name evidence="2" type="ORF">RESH_01564</name>
</gene>
<name>M5S8Q6_9BACT</name>
<comment type="caution">
    <text evidence="2">The sequence shown here is derived from an EMBL/GenBank/DDBJ whole genome shotgun (WGS) entry which is preliminary data.</text>
</comment>
<dbReference type="EMBL" id="ANOF01000055">
    <property type="protein sequence ID" value="EMI27875.1"/>
    <property type="molecule type" value="Genomic_DNA"/>
</dbReference>
<accession>M5S8Q6</accession>
<protein>
    <submittedName>
        <fullName evidence="2">Uncharacterized protein</fullName>
    </submittedName>
</protein>
<sequence>MQPRHFLGTESIASADSDAGMPLASASNLERGGPSSRRIPN</sequence>
<feature type="region of interest" description="Disordered" evidence="1">
    <location>
        <begin position="1"/>
        <end position="41"/>
    </location>
</feature>
<reference evidence="2 3" key="1">
    <citation type="journal article" date="2013" name="Mar. Genomics">
        <title>Expression of sulfatases in Rhodopirellula baltica and the diversity of sulfatases in the genus Rhodopirellula.</title>
        <authorList>
            <person name="Wegner C.E."/>
            <person name="Richter-Heitmann T."/>
            <person name="Klindworth A."/>
            <person name="Klockow C."/>
            <person name="Richter M."/>
            <person name="Achstetter T."/>
            <person name="Glockner F.O."/>
            <person name="Harder J."/>
        </authorList>
    </citation>
    <scope>NUCLEOTIDE SEQUENCE [LARGE SCALE GENOMIC DNA]</scope>
    <source>
        <strain evidence="2 3">SH398</strain>
    </source>
</reference>
<evidence type="ECO:0000313" key="3">
    <source>
        <dbReference type="Proteomes" id="UP000011996"/>
    </source>
</evidence>
<proteinExistence type="predicted"/>
<evidence type="ECO:0000313" key="2">
    <source>
        <dbReference type="EMBL" id="EMI27875.1"/>
    </source>
</evidence>